<accession>A0AA88H4M5</accession>
<name>A0AA88H4M5_NAELO</name>
<keyword evidence="2" id="KW-1185">Reference proteome</keyword>
<dbReference type="GeneID" id="68099484"/>
<evidence type="ECO:0000313" key="2">
    <source>
        <dbReference type="Proteomes" id="UP000816034"/>
    </source>
</evidence>
<evidence type="ECO:0000313" key="1">
    <source>
        <dbReference type="EMBL" id="KAG2393499.1"/>
    </source>
</evidence>
<dbReference type="EMBL" id="PYSW02000002">
    <property type="protein sequence ID" value="KAG2393499.1"/>
    <property type="molecule type" value="Genomic_DNA"/>
</dbReference>
<sequence length="198" mass="21843">MELLIFGGIALFSAGVGAGYYTCYYKPLSEAEERNIKQAPSATLIEQSSSVESIVNNGKITDRDYFHKLGGARGNRNSSELLMDGIIINNNHDDENEGGVSNTMEGYEELPEHAISLVLQKSGKQVTTHTSAVRFDCTKPSSLLNNQNNKGSTSVSINQVASENLDGDIDLDKFLRKEQEMKDQAFEESIKEKHPYGF</sequence>
<proteinExistence type="predicted"/>
<organism evidence="1 2">
    <name type="scientific">Naegleria lovaniensis</name>
    <name type="common">Amoeba</name>
    <dbReference type="NCBI Taxonomy" id="51637"/>
    <lineage>
        <taxon>Eukaryota</taxon>
        <taxon>Discoba</taxon>
        <taxon>Heterolobosea</taxon>
        <taxon>Tetramitia</taxon>
        <taxon>Eutetramitia</taxon>
        <taxon>Vahlkampfiidae</taxon>
        <taxon>Naegleria</taxon>
    </lineage>
</organism>
<dbReference type="AlphaFoldDB" id="A0AA88H4M5"/>
<reference evidence="1 2" key="1">
    <citation type="journal article" date="2018" name="BMC Genomics">
        <title>The genome of Naegleria lovaniensis, the basis for a comparative approach to unravel pathogenicity factors of the human pathogenic amoeba N. fowleri.</title>
        <authorList>
            <person name="Liechti N."/>
            <person name="Schurch N."/>
            <person name="Bruggmann R."/>
            <person name="Wittwer M."/>
        </authorList>
    </citation>
    <scope>NUCLEOTIDE SEQUENCE [LARGE SCALE GENOMIC DNA]</scope>
    <source>
        <strain evidence="1 2">ATCC 30569</strain>
    </source>
</reference>
<dbReference type="Proteomes" id="UP000816034">
    <property type="component" value="Unassembled WGS sequence"/>
</dbReference>
<protein>
    <submittedName>
        <fullName evidence="1">Uncharacterized protein</fullName>
    </submittedName>
</protein>
<dbReference type="RefSeq" id="XP_044555393.1">
    <property type="nucleotide sequence ID" value="XM_044696957.1"/>
</dbReference>
<comment type="caution">
    <text evidence="1">The sequence shown here is derived from an EMBL/GenBank/DDBJ whole genome shotgun (WGS) entry which is preliminary data.</text>
</comment>
<gene>
    <name evidence="1" type="ORF">C9374_007030</name>
</gene>